<dbReference type="Proteomes" id="UP000005555">
    <property type="component" value="Unassembled WGS sequence"/>
</dbReference>
<dbReference type="InterPro" id="IPR036986">
    <property type="entry name" value="S4_RNA-bd_sf"/>
</dbReference>
<dbReference type="eggNOG" id="COG0564">
    <property type="taxonomic scope" value="Bacteria"/>
</dbReference>
<evidence type="ECO:0000256" key="2">
    <source>
        <dbReference type="ARBA" id="ARBA00002876"/>
    </source>
</evidence>
<dbReference type="PANTHER" id="PTHR21600:SF92">
    <property type="entry name" value="RIBOSOMAL LARGE SUBUNIT PSEUDOURIDINE SYNTHASE C"/>
    <property type="match status" value="1"/>
</dbReference>
<comment type="catalytic activity">
    <reaction evidence="1">
        <text>uridine(955/2504/2580) in 23S rRNA = pseudouridine(955/2504/2580) in 23S rRNA</text>
        <dbReference type="Rhea" id="RHEA:42528"/>
        <dbReference type="Rhea" id="RHEA-COMP:10099"/>
        <dbReference type="Rhea" id="RHEA-COMP:10100"/>
        <dbReference type="ChEBI" id="CHEBI:65314"/>
        <dbReference type="ChEBI" id="CHEBI:65315"/>
        <dbReference type="EC" id="5.4.99.24"/>
    </reaction>
</comment>
<dbReference type="AlphaFoldDB" id="Q1YTQ7"/>
<dbReference type="InterPro" id="IPR020103">
    <property type="entry name" value="PsdUridine_synth_cat_dom_sf"/>
</dbReference>
<feature type="active site" evidence="7">
    <location>
        <position position="155"/>
    </location>
</feature>
<evidence type="ECO:0000313" key="11">
    <source>
        <dbReference type="EMBL" id="EAS47430.1"/>
    </source>
</evidence>
<proteinExistence type="inferred from homology"/>
<dbReference type="EC" id="5.4.99.-" evidence="9"/>
<dbReference type="SUPFAM" id="SSF55174">
    <property type="entry name" value="Alpha-L RNA-binding motif"/>
    <property type="match status" value="1"/>
</dbReference>
<keyword evidence="5 8" id="KW-0694">RNA-binding</keyword>
<name>Q1YTQ7_9GAMM</name>
<evidence type="ECO:0000313" key="12">
    <source>
        <dbReference type="Proteomes" id="UP000005555"/>
    </source>
</evidence>
<dbReference type="InterPro" id="IPR002942">
    <property type="entry name" value="S4_RNA-bd"/>
</dbReference>
<evidence type="ECO:0000256" key="5">
    <source>
        <dbReference type="ARBA" id="ARBA00022884"/>
    </source>
</evidence>
<evidence type="ECO:0000256" key="1">
    <source>
        <dbReference type="ARBA" id="ARBA00000381"/>
    </source>
</evidence>
<dbReference type="CDD" id="cd02869">
    <property type="entry name" value="PseudoU_synth_RluA_like"/>
    <property type="match status" value="1"/>
</dbReference>
<dbReference type="GO" id="GO:0003723">
    <property type="term" value="F:RNA binding"/>
    <property type="evidence" value="ECO:0007669"/>
    <property type="project" value="UniProtKB-KW"/>
</dbReference>
<reference evidence="11 12" key="1">
    <citation type="submission" date="2006-03" db="EMBL/GenBank/DDBJ databases">
        <authorList>
            <person name="Giovannoni S.J."/>
            <person name="Cho J.-C."/>
            <person name="Ferriera S."/>
            <person name="Johnson J."/>
            <person name="Kravitz S."/>
            <person name="Halpern A."/>
            <person name="Remington K."/>
            <person name="Beeson K."/>
            <person name="Tran B."/>
            <person name="Rogers Y.-H."/>
            <person name="Friedman R."/>
            <person name="Venter J.C."/>
        </authorList>
    </citation>
    <scope>NUCLEOTIDE SEQUENCE [LARGE SCALE GENOMIC DNA]</scope>
    <source>
        <strain evidence="11 12">HTCC2207</strain>
    </source>
</reference>
<keyword evidence="4" id="KW-0698">rRNA processing</keyword>
<dbReference type="GO" id="GO:0160141">
    <property type="term" value="F:23S rRNA pseudouridine(955/2504/2580) synthase activity"/>
    <property type="evidence" value="ECO:0007669"/>
    <property type="project" value="UniProtKB-EC"/>
</dbReference>
<evidence type="ECO:0000256" key="7">
    <source>
        <dbReference type="PIRSR" id="PIRSR606225-1"/>
    </source>
</evidence>
<dbReference type="PROSITE" id="PS01129">
    <property type="entry name" value="PSI_RLU"/>
    <property type="match status" value="1"/>
</dbReference>
<feature type="domain" description="RNA-binding S4" evidence="10">
    <location>
        <begin position="32"/>
        <end position="99"/>
    </location>
</feature>
<accession>Q1YTQ7</accession>
<evidence type="ECO:0000259" key="10">
    <source>
        <dbReference type="SMART" id="SM00363"/>
    </source>
</evidence>
<dbReference type="InterPro" id="IPR050188">
    <property type="entry name" value="RluA_PseudoU_synthase"/>
</dbReference>
<dbReference type="Gene3D" id="3.10.290.10">
    <property type="entry name" value="RNA-binding S4 domain"/>
    <property type="match status" value="1"/>
</dbReference>
<dbReference type="Gene3D" id="3.30.2350.10">
    <property type="entry name" value="Pseudouridine synthase"/>
    <property type="match status" value="1"/>
</dbReference>
<comment type="similarity">
    <text evidence="3 9">Belongs to the pseudouridine synthase RluA family.</text>
</comment>
<dbReference type="NCBIfam" id="TIGR00005">
    <property type="entry name" value="rluA_subfam"/>
    <property type="match status" value="1"/>
</dbReference>
<dbReference type="NCBIfam" id="NF008249">
    <property type="entry name" value="PRK11025.1"/>
    <property type="match status" value="1"/>
</dbReference>
<dbReference type="HOGENOM" id="CLU_016902_1_1_6"/>
<dbReference type="STRING" id="314287.GB2207_01462"/>
<dbReference type="SMART" id="SM00363">
    <property type="entry name" value="S4"/>
    <property type="match status" value="1"/>
</dbReference>
<dbReference type="SUPFAM" id="SSF55120">
    <property type="entry name" value="Pseudouridine synthase"/>
    <property type="match status" value="1"/>
</dbReference>
<evidence type="ECO:0000256" key="3">
    <source>
        <dbReference type="ARBA" id="ARBA00010876"/>
    </source>
</evidence>
<comment type="caution">
    <text evidence="11">The sequence shown here is derived from an EMBL/GenBank/DDBJ whole genome shotgun (WGS) entry which is preliminary data.</text>
</comment>
<dbReference type="GO" id="GO:0000455">
    <property type="term" value="P:enzyme-directed rRNA pseudouridine synthesis"/>
    <property type="evidence" value="ECO:0007669"/>
    <property type="project" value="TreeGrafter"/>
</dbReference>
<dbReference type="InterPro" id="IPR006225">
    <property type="entry name" value="PsdUridine_synth_RluC/D"/>
</dbReference>
<organism evidence="11 12">
    <name type="scientific">gamma proteobacterium HTCC2207</name>
    <dbReference type="NCBI Taxonomy" id="314287"/>
    <lineage>
        <taxon>Bacteria</taxon>
        <taxon>Pseudomonadati</taxon>
        <taxon>Pseudomonadota</taxon>
        <taxon>Gammaproteobacteria</taxon>
        <taxon>Cellvibrionales</taxon>
        <taxon>Porticoccaceae</taxon>
        <taxon>SAR92 clade</taxon>
    </lineage>
</organism>
<evidence type="ECO:0000256" key="8">
    <source>
        <dbReference type="PROSITE-ProRule" id="PRU00182"/>
    </source>
</evidence>
<evidence type="ECO:0000256" key="9">
    <source>
        <dbReference type="RuleBase" id="RU362028"/>
    </source>
</evidence>
<comment type="function">
    <text evidence="2">Responsible for synthesis of pseudouridine from uracil at positions 955, 2504 and 2580 in 23S ribosomal RNA.</text>
</comment>
<dbReference type="PANTHER" id="PTHR21600">
    <property type="entry name" value="MITOCHONDRIAL RNA PSEUDOURIDINE SYNTHASE"/>
    <property type="match status" value="1"/>
</dbReference>
<dbReference type="InterPro" id="IPR006145">
    <property type="entry name" value="PsdUridine_synth_RsuA/RluA"/>
</dbReference>
<dbReference type="Pfam" id="PF00849">
    <property type="entry name" value="PseudoU_synth_2"/>
    <property type="match status" value="1"/>
</dbReference>
<gene>
    <name evidence="11" type="ORF">GB2207_01462</name>
</gene>
<sequence>MRAKSSEAVSMSTESQFSQVSYVDIGPEQAGQRLDNFLIKILKGVPKSRIYRLLRKGEVRVNKGRVKAESRLKEGDIVRLPPIRVAERGEMPAVGRQLKQYLADNILFEDDGLLIINKPSGLAVHGGSGVSLGAIEALRAEHPELRFLELVHRLDRDTSGCLMLAKKRAVLLALQQDMQRNYIEKRYTALSKGRWPKGKNTINAPLRKNTLQSGERMVRVDASGKASVTHFKSLQQYPSATLLDIKLETGRTHQIRVHCQFAEQPIAGDPKYGDEHFNESLKPLGLKRLFLHARYLRFKHPLSGDWVEVEAPLPADLEKVLTKL</sequence>
<dbReference type="InterPro" id="IPR006224">
    <property type="entry name" value="PsdUridine_synth_RluA-like_CS"/>
</dbReference>
<evidence type="ECO:0000256" key="4">
    <source>
        <dbReference type="ARBA" id="ARBA00022552"/>
    </source>
</evidence>
<keyword evidence="12" id="KW-1185">Reference proteome</keyword>
<comment type="catalytic activity">
    <reaction evidence="9">
        <text>a uridine in RNA = a pseudouridine in RNA</text>
        <dbReference type="Rhea" id="RHEA:48348"/>
        <dbReference type="Rhea" id="RHEA-COMP:12068"/>
        <dbReference type="Rhea" id="RHEA-COMP:12069"/>
        <dbReference type="ChEBI" id="CHEBI:65314"/>
        <dbReference type="ChEBI" id="CHEBI:65315"/>
    </reaction>
</comment>
<dbReference type="EMBL" id="AAPI01000002">
    <property type="protein sequence ID" value="EAS47430.1"/>
    <property type="molecule type" value="Genomic_DNA"/>
</dbReference>
<keyword evidence="6 9" id="KW-0413">Isomerase</keyword>
<dbReference type="CDD" id="cd00165">
    <property type="entry name" value="S4"/>
    <property type="match status" value="1"/>
</dbReference>
<dbReference type="PROSITE" id="PS50889">
    <property type="entry name" value="S4"/>
    <property type="match status" value="1"/>
</dbReference>
<dbReference type="Pfam" id="PF01479">
    <property type="entry name" value="S4"/>
    <property type="match status" value="1"/>
</dbReference>
<evidence type="ECO:0000256" key="6">
    <source>
        <dbReference type="ARBA" id="ARBA00023235"/>
    </source>
</evidence>
<protein>
    <recommendedName>
        <fullName evidence="9">Pseudouridine synthase</fullName>
        <ecNumber evidence="9">5.4.99.-</ecNumber>
    </recommendedName>
</protein>